<dbReference type="Proteomes" id="UP001301350">
    <property type="component" value="Unassembled WGS sequence"/>
</dbReference>
<accession>A0AAV9IWZ4</accession>
<dbReference type="AlphaFoldDB" id="A0AAV9IWZ4"/>
<evidence type="ECO:0000313" key="3">
    <source>
        <dbReference type="Proteomes" id="UP001301350"/>
    </source>
</evidence>
<feature type="transmembrane region" description="Helical" evidence="1">
    <location>
        <begin position="38"/>
        <end position="58"/>
    </location>
</feature>
<protein>
    <submittedName>
        <fullName evidence="2">Uncharacterized protein</fullName>
    </submittedName>
</protein>
<evidence type="ECO:0000256" key="1">
    <source>
        <dbReference type="SAM" id="Phobius"/>
    </source>
</evidence>
<keyword evidence="1" id="KW-0812">Transmembrane</keyword>
<organism evidence="2 3">
    <name type="scientific">Cyanidium caldarium</name>
    <name type="common">Red alga</name>
    <dbReference type="NCBI Taxonomy" id="2771"/>
    <lineage>
        <taxon>Eukaryota</taxon>
        <taxon>Rhodophyta</taxon>
        <taxon>Bangiophyceae</taxon>
        <taxon>Cyanidiales</taxon>
        <taxon>Cyanidiaceae</taxon>
        <taxon>Cyanidium</taxon>
    </lineage>
</organism>
<reference evidence="2 3" key="1">
    <citation type="submission" date="2022-07" db="EMBL/GenBank/DDBJ databases">
        <title>Genome-wide signatures of adaptation to extreme environments.</title>
        <authorList>
            <person name="Cho C.H."/>
            <person name="Yoon H.S."/>
        </authorList>
    </citation>
    <scope>NUCLEOTIDE SEQUENCE [LARGE SCALE GENOMIC DNA]</scope>
    <source>
        <strain evidence="2 3">DBV 063 E5</strain>
    </source>
</reference>
<gene>
    <name evidence="2" type="ORF">CDCA_CDCA10G2877</name>
</gene>
<sequence length="590" mass="66911">MAFYHSARDKAALLPPTWIKGRRQADGTAAPRSTARPWCYWTGVLVVGLTLLVVRFSWAPARQWTESRRLRAEALRLLHVWEQGLLLGGARQCPEATLSARDREAVAPTTASHLRLYDSARHFNSVLNTPSQGRAALYGTSTRRRGRPTYAYGPRLLERDGSTGEWYLPRDGRPPQPRAVRVWRVNNESTAQLMVWTTTSMQIRYQPPAWITPQLSGKLRARGEIRVHAGSCWHQLRNLTLAVGASHNASAACHANVRLLIDYFDETMGNAASMWAGAPLAVVRPFTLAQLSAVESSLELWGRPWACPCTNATTSRPVDLIYYFNGDDASGAELLARLSRRGIPACFRHVQLVAANVPSHEDRHPDGTCFQFYAMFCDPLFMERYAHAFVMEPDVTPLRPGWLDAVLKHARSSDAWMQGSSSRCHGQYAFNDLHLNGNAIYALRSRNFRRFLERVQRRFPPAGHVRFAPGCSGGRGGFDHSLHQLAVEEALAEPTHWRGTWRRRFVGDHTPVVNYCKQAYRPWEVLLEADNEHAYLVHSQWGVQRDVWDPAAYAMRFPDEAVVAFLRKWSAEPFPLPSSFRRFIRQGRHR</sequence>
<name>A0AAV9IWZ4_CYACA</name>
<dbReference type="EMBL" id="JANCYW010000010">
    <property type="protein sequence ID" value="KAK4536852.1"/>
    <property type="molecule type" value="Genomic_DNA"/>
</dbReference>
<evidence type="ECO:0000313" key="2">
    <source>
        <dbReference type="EMBL" id="KAK4536852.1"/>
    </source>
</evidence>
<proteinExistence type="predicted"/>
<keyword evidence="3" id="KW-1185">Reference proteome</keyword>
<keyword evidence="1" id="KW-1133">Transmembrane helix</keyword>
<comment type="caution">
    <text evidence="2">The sequence shown here is derived from an EMBL/GenBank/DDBJ whole genome shotgun (WGS) entry which is preliminary data.</text>
</comment>
<keyword evidence="1" id="KW-0472">Membrane</keyword>